<dbReference type="InterPro" id="IPR018378">
    <property type="entry name" value="C-type_lectin_CS"/>
</dbReference>
<organism evidence="6 7">
    <name type="scientific">Mytilus edulis</name>
    <name type="common">Blue mussel</name>
    <dbReference type="NCBI Taxonomy" id="6550"/>
    <lineage>
        <taxon>Eukaryota</taxon>
        <taxon>Metazoa</taxon>
        <taxon>Spiralia</taxon>
        <taxon>Lophotrochozoa</taxon>
        <taxon>Mollusca</taxon>
        <taxon>Bivalvia</taxon>
        <taxon>Autobranchia</taxon>
        <taxon>Pteriomorphia</taxon>
        <taxon>Mytilida</taxon>
        <taxon>Mytiloidea</taxon>
        <taxon>Mytilidae</taxon>
        <taxon>Mytilinae</taxon>
        <taxon>Mytilus</taxon>
    </lineage>
</organism>
<dbReference type="Gene3D" id="2.40.20.10">
    <property type="entry name" value="Plasminogen Kringle 4"/>
    <property type="match status" value="1"/>
</dbReference>
<dbReference type="CDD" id="cd00108">
    <property type="entry name" value="KR"/>
    <property type="match status" value="1"/>
</dbReference>
<dbReference type="EC" id="3.4.21.7" evidence="6"/>
<dbReference type="SUPFAM" id="SSF56436">
    <property type="entry name" value="C-type lectin-like"/>
    <property type="match status" value="2"/>
</dbReference>
<dbReference type="InterPro" id="IPR050111">
    <property type="entry name" value="C-type_lectin/snaclec_domain"/>
</dbReference>
<evidence type="ECO:0000256" key="2">
    <source>
        <dbReference type="ARBA" id="ARBA00023157"/>
    </source>
</evidence>
<dbReference type="Proteomes" id="UP000683360">
    <property type="component" value="Unassembled WGS sequence"/>
</dbReference>
<keyword evidence="7" id="KW-1185">Reference proteome</keyword>
<reference evidence="6" key="1">
    <citation type="submission" date="2021-03" db="EMBL/GenBank/DDBJ databases">
        <authorList>
            <person name="Bekaert M."/>
        </authorList>
    </citation>
    <scope>NUCLEOTIDE SEQUENCE</scope>
</reference>
<evidence type="ECO:0000259" key="5">
    <source>
        <dbReference type="PROSITE" id="PS50070"/>
    </source>
</evidence>
<dbReference type="PANTHER" id="PTHR22803">
    <property type="entry name" value="MANNOSE, PHOSPHOLIPASE, LECTIN RECEPTOR RELATED"/>
    <property type="match status" value="1"/>
</dbReference>
<dbReference type="PROSITE" id="PS50070">
    <property type="entry name" value="KRINGLE_2"/>
    <property type="match status" value="1"/>
</dbReference>
<accession>A0A8S3S0V2</accession>
<evidence type="ECO:0000259" key="4">
    <source>
        <dbReference type="PROSITE" id="PS50041"/>
    </source>
</evidence>
<dbReference type="InterPro" id="IPR000001">
    <property type="entry name" value="Kringle"/>
</dbReference>
<dbReference type="EMBL" id="CAJPWZ010001405">
    <property type="protein sequence ID" value="CAG2214277.1"/>
    <property type="molecule type" value="Genomic_DNA"/>
</dbReference>
<feature type="domain" description="C-type lectin" evidence="4">
    <location>
        <begin position="1"/>
        <end position="82"/>
    </location>
</feature>
<evidence type="ECO:0000256" key="1">
    <source>
        <dbReference type="ARBA" id="ARBA00022572"/>
    </source>
</evidence>
<protein>
    <submittedName>
        <fullName evidence="6">PLG</fullName>
        <ecNumber evidence="6">3.4.21.7</ecNumber>
    </submittedName>
</protein>
<dbReference type="Pfam" id="PF00059">
    <property type="entry name" value="Lectin_C"/>
    <property type="match status" value="2"/>
</dbReference>
<dbReference type="InterPro" id="IPR018056">
    <property type="entry name" value="Kringle_CS"/>
</dbReference>
<keyword evidence="1 3" id="KW-0420">Kringle</keyword>
<name>A0A8S3S0V2_MYTED</name>
<keyword evidence="6" id="KW-0378">Hydrolase</keyword>
<comment type="caution">
    <text evidence="6">The sequence shown here is derived from an EMBL/GenBank/DDBJ whole genome shotgun (WGS) entry which is preliminary data.</text>
</comment>
<dbReference type="PROSITE" id="PS00615">
    <property type="entry name" value="C_TYPE_LECTIN_1"/>
    <property type="match status" value="2"/>
</dbReference>
<feature type="domain" description="C-type lectin" evidence="4">
    <location>
        <begin position="188"/>
        <end position="253"/>
    </location>
</feature>
<dbReference type="SMART" id="SM00130">
    <property type="entry name" value="KR"/>
    <property type="match status" value="1"/>
</dbReference>
<dbReference type="PRINTS" id="PR00018">
    <property type="entry name" value="KRINGLE"/>
</dbReference>
<dbReference type="AlphaFoldDB" id="A0A8S3S0V2"/>
<comment type="caution">
    <text evidence="3">Lacks conserved residue(s) required for the propagation of feature annotation.</text>
</comment>
<dbReference type="GO" id="GO:0004252">
    <property type="term" value="F:serine-type endopeptidase activity"/>
    <property type="evidence" value="ECO:0007669"/>
    <property type="project" value="UniProtKB-EC"/>
</dbReference>
<evidence type="ECO:0000313" key="7">
    <source>
        <dbReference type="Proteomes" id="UP000683360"/>
    </source>
</evidence>
<dbReference type="Gene3D" id="3.10.100.10">
    <property type="entry name" value="Mannose-Binding Protein A, subunit A"/>
    <property type="match status" value="2"/>
</dbReference>
<dbReference type="OrthoDB" id="6133475at2759"/>
<dbReference type="PROSITE" id="PS00021">
    <property type="entry name" value="KRINGLE_1"/>
    <property type="match status" value="1"/>
</dbReference>
<evidence type="ECO:0000313" key="6">
    <source>
        <dbReference type="EMBL" id="CAG2214277.1"/>
    </source>
</evidence>
<dbReference type="InterPro" id="IPR016186">
    <property type="entry name" value="C-type_lectin-like/link_sf"/>
</dbReference>
<evidence type="ECO:0000256" key="3">
    <source>
        <dbReference type="PROSITE-ProRule" id="PRU00121"/>
    </source>
</evidence>
<keyword evidence="2" id="KW-1015">Disulfide bond</keyword>
<feature type="domain" description="Kringle" evidence="5">
    <location>
        <begin position="106"/>
        <end position="172"/>
    </location>
</feature>
<dbReference type="SUPFAM" id="SSF57440">
    <property type="entry name" value="Kringle-like"/>
    <property type="match status" value="1"/>
</dbReference>
<dbReference type="InterPro" id="IPR038178">
    <property type="entry name" value="Kringle_sf"/>
</dbReference>
<dbReference type="CDD" id="cd00037">
    <property type="entry name" value="CLECT"/>
    <property type="match status" value="1"/>
</dbReference>
<dbReference type="InterPro" id="IPR001304">
    <property type="entry name" value="C-type_lectin-like"/>
</dbReference>
<dbReference type="PROSITE" id="PS50041">
    <property type="entry name" value="C_TYPE_LECTIN_2"/>
    <property type="match status" value="2"/>
</dbReference>
<dbReference type="InterPro" id="IPR013806">
    <property type="entry name" value="Kringle-like"/>
</dbReference>
<dbReference type="InterPro" id="IPR016187">
    <property type="entry name" value="CTDL_fold"/>
</dbReference>
<dbReference type="Pfam" id="PF00051">
    <property type="entry name" value="Kringle"/>
    <property type="match status" value="1"/>
</dbReference>
<gene>
    <name evidence="6" type="ORF">MEDL_28198</name>
</gene>
<sequence>MNLLPKPTADNRVEVWLGARDLKRDGEFTWDNSATYLDYTDWGPKEPNGWYIEDCLATHLYRDGKLHWNDRACAARNFFVCEKSKKDTNDFICCSYKAKECLQNTEGLAYKGTVSTTRTGINCSSWSGIAVNNEVQTDQHNYCRNPDADPKGPWCFTSDPDVFWEHCSNPLCDDVNITTIPGDIEVCLGARDLKVNGQFTWTNSSINLDFTDWGPKEPNGRYYEECLATHLYRDGKLHWNDRACARRSFFVCEKRLLNHLHLRH</sequence>
<proteinExistence type="predicted"/>